<feature type="transmembrane region" description="Helical" evidence="5">
    <location>
        <begin position="316"/>
        <end position="337"/>
    </location>
</feature>
<keyword evidence="3 5" id="KW-1133">Transmembrane helix</keyword>
<gene>
    <name evidence="7" type="ORF">ENE74_06155</name>
</gene>
<dbReference type="Pfam" id="PF07690">
    <property type="entry name" value="MFS_1"/>
    <property type="match status" value="1"/>
</dbReference>
<dbReference type="InterPro" id="IPR011701">
    <property type="entry name" value="MFS"/>
</dbReference>
<evidence type="ECO:0000259" key="6">
    <source>
        <dbReference type="PROSITE" id="PS50850"/>
    </source>
</evidence>
<feature type="domain" description="Major facilitator superfamily (MFS) profile" evidence="6">
    <location>
        <begin position="71"/>
        <end position="462"/>
    </location>
</feature>
<feature type="transmembrane region" description="Helical" evidence="5">
    <location>
        <begin position="136"/>
        <end position="155"/>
    </location>
</feature>
<dbReference type="Gene3D" id="1.20.1250.20">
    <property type="entry name" value="MFS general substrate transporter like domains"/>
    <property type="match status" value="2"/>
</dbReference>
<dbReference type="InterPro" id="IPR050382">
    <property type="entry name" value="MFS_Na/Anion_cotransporter"/>
</dbReference>
<evidence type="ECO:0000256" key="4">
    <source>
        <dbReference type="ARBA" id="ARBA00023136"/>
    </source>
</evidence>
<sequence length="466" mass="50047">MTRFLSCVVISPVPISLYRRPQLKTEADRAGCRRADVTQLPLSAQEKTDLSAQGAAGELPPETGKSLRYGLIALIFFATALNYVDRQVLALLKPMLEAQFGWSDQDFAHLGSSFQISAALALLGVGWFVDRFGVRFAYGAAVAIWSLAGMGHAIAMTVQQFVAARVTLAVAESVNTPAAIKAAATYLPLRERSLGIGLINTAPNIGAIATPLLIPPFALAFGWQAAFLVTGGLGFLWLIFWIVGTRNLDPVNAVTKSASPIKGVRWGALLSDRRSWAVIGAKAFTDLVWWFMLFWMPDFFARQFGMTQGNLGYPIALIYVLAAIGAVSSGALFPILLSRGFTINRARKLSMFLFALMILPAPLAMYAGNPWTAALLIGMALFAHQGFSTNIFGMTADIVPTARVASVIAMGAIAGNLSGTAMIEFAGWSLTSGTGYWPMFAICAVAYLVALAWIHLMVPRLEPVTA</sequence>
<evidence type="ECO:0000256" key="5">
    <source>
        <dbReference type="SAM" id="Phobius"/>
    </source>
</evidence>
<dbReference type="GO" id="GO:0015134">
    <property type="term" value="F:hexuronate transmembrane transporter activity"/>
    <property type="evidence" value="ECO:0007669"/>
    <property type="project" value="TreeGrafter"/>
</dbReference>
<keyword evidence="2 5" id="KW-0812">Transmembrane</keyword>
<evidence type="ECO:0000256" key="1">
    <source>
        <dbReference type="ARBA" id="ARBA00004141"/>
    </source>
</evidence>
<dbReference type="InterPro" id="IPR020846">
    <property type="entry name" value="MFS_dom"/>
</dbReference>
<dbReference type="AlphaFoldDB" id="A0A437J8N2"/>
<organism evidence="7 8">
    <name type="scientific">Sphingobium algorifonticola</name>
    <dbReference type="NCBI Taxonomy" id="2008318"/>
    <lineage>
        <taxon>Bacteria</taxon>
        <taxon>Pseudomonadati</taxon>
        <taxon>Pseudomonadota</taxon>
        <taxon>Alphaproteobacteria</taxon>
        <taxon>Sphingomonadales</taxon>
        <taxon>Sphingomonadaceae</taxon>
        <taxon>Sphingobium</taxon>
    </lineage>
</organism>
<feature type="transmembrane region" description="Helical" evidence="5">
    <location>
        <begin position="107"/>
        <end position="129"/>
    </location>
</feature>
<dbReference type="EMBL" id="RZUL01000002">
    <property type="protein sequence ID" value="RVT41848.1"/>
    <property type="molecule type" value="Genomic_DNA"/>
</dbReference>
<dbReference type="OrthoDB" id="9794076at2"/>
<keyword evidence="4 5" id="KW-0472">Membrane</keyword>
<feature type="transmembrane region" description="Helical" evidence="5">
    <location>
        <begin position="275"/>
        <end position="296"/>
    </location>
</feature>
<evidence type="ECO:0000256" key="3">
    <source>
        <dbReference type="ARBA" id="ARBA00022989"/>
    </source>
</evidence>
<feature type="transmembrane region" description="Helical" evidence="5">
    <location>
        <begin position="404"/>
        <end position="423"/>
    </location>
</feature>
<protein>
    <submittedName>
        <fullName evidence="7">MFS transporter</fullName>
    </submittedName>
</protein>
<dbReference type="PANTHER" id="PTHR11662:SF285">
    <property type="entry name" value="HEXURONATE TRANSPORTER"/>
    <property type="match status" value="1"/>
</dbReference>
<comment type="subcellular location">
    <subcellularLocation>
        <location evidence="1">Membrane</location>
        <topology evidence="1">Multi-pass membrane protein</topology>
    </subcellularLocation>
</comment>
<dbReference type="Proteomes" id="UP000282977">
    <property type="component" value="Unassembled WGS sequence"/>
</dbReference>
<dbReference type="InterPro" id="IPR036259">
    <property type="entry name" value="MFS_trans_sf"/>
</dbReference>
<dbReference type="PANTHER" id="PTHR11662">
    <property type="entry name" value="SOLUTE CARRIER FAMILY 17"/>
    <property type="match status" value="1"/>
</dbReference>
<comment type="caution">
    <text evidence="7">The sequence shown here is derived from an EMBL/GenBank/DDBJ whole genome shotgun (WGS) entry which is preliminary data.</text>
</comment>
<reference evidence="7 8" key="1">
    <citation type="submission" date="2019-01" db="EMBL/GenBank/DDBJ databases">
        <authorList>
            <person name="Chen W.-M."/>
        </authorList>
    </citation>
    <scope>NUCLEOTIDE SEQUENCE [LARGE SCALE GENOMIC DNA]</scope>
    <source>
        <strain evidence="7 8">TLA-22</strain>
    </source>
</reference>
<feature type="transmembrane region" description="Helical" evidence="5">
    <location>
        <begin position="221"/>
        <end position="243"/>
    </location>
</feature>
<proteinExistence type="predicted"/>
<feature type="transmembrane region" description="Helical" evidence="5">
    <location>
        <begin position="435"/>
        <end position="458"/>
    </location>
</feature>
<dbReference type="SUPFAM" id="SSF103473">
    <property type="entry name" value="MFS general substrate transporter"/>
    <property type="match status" value="1"/>
</dbReference>
<evidence type="ECO:0000313" key="7">
    <source>
        <dbReference type="EMBL" id="RVT41848.1"/>
    </source>
</evidence>
<name>A0A437J8N2_9SPHN</name>
<dbReference type="PROSITE" id="PS50850">
    <property type="entry name" value="MFS"/>
    <property type="match status" value="1"/>
</dbReference>
<evidence type="ECO:0000256" key="2">
    <source>
        <dbReference type="ARBA" id="ARBA00022692"/>
    </source>
</evidence>
<feature type="transmembrane region" description="Helical" evidence="5">
    <location>
        <begin position="373"/>
        <end position="392"/>
    </location>
</feature>
<accession>A0A437J8N2</accession>
<evidence type="ECO:0000313" key="8">
    <source>
        <dbReference type="Proteomes" id="UP000282977"/>
    </source>
</evidence>
<keyword evidence="8" id="KW-1185">Reference proteome</keyword>
<feature type="transmembrane region" description="Helical" evidence="5">
    <location>
        <begin position="67"/>
        <end position="84"/>
    </location>
</feature>
<dbReference type="GO" id="GO:0016020">
    <property type="term" value="C:membrane"/>
    <property type="evidence" value="ECO:0007669"/>
    <property type="project" value="UniProtKB-SubCell"/>
</dbReference>
<feature type="transmembrane region" description="Helical" evidence="5">
    <location>
        <begin position="349"/>
        <end position="367"/>
    </location>
</feature>